<feature type="non-terminal residue" evidence="2">
    <location>
        <position position="52"/>
    </location>
</feature>
<comment type="caution">
    <text evidence="2">The sequence shown here is derived from an EMBL/GenBank/DDBJ whole genome shotgun (WGS) entry which is preliminary data.</text>
</comment>
<accession>X1AU86</accession>
<proteinExistence type="predicted"/>
<dbReference type="GO" id="GO:0003677">
    <property type="term" value="F:DNA binding"/>
    <property type="evidence" value="ECO:0007669"/>
    <property type="project" value="InterPro"/>
</dbReference>
<evidence type="ECO:0000313" key="2">
    <source>
        <dbReference type="EMBL" id="GAG86439.1"/>
    </source>
</evidence>
<gene>
    <name evidence="2" type="ORF">S01H4_30235</name>
</gene>
<dbReference type="EMBL" id="BART01015588">
    <property type="protein sequence ID" value="GAG86439.1"/>
    <property type="molecule type" value="Genomic_DNA"/>
</dbReference>
<sequence>MTIKFKTKIDKFGRIVIPKKIRNDFGLKNNTEVEVEATSDNIIVHPNPQTRL</sequence>
<evidence type="ECO:0000259" key="1">
    <source>
        <dbReference type="PROSITE" id="PS51740"/>
    </source>
</evidence>
<organism evidence="2">
    <name type="scientific">marine sediment metagenome</name>
    <dbReference type="NCBI Taxonomy" id="412755"/>
    <lineage>
        <taxon>unclassified sequences</taxon>
        <taxon>metagenomes</taxon>
        <taxon>ecological metagenomes</taxon>
    </lineage>
</organism>
<protein>
    <recommendedName>
        <fullName evidence="1">SpoVT-AbrB domain-containing protein</fullName>
    </recommendedName>
</protein>
<dbReference type="SUPFAM" id="SSF89447">
    <property type="entry name" value="AbrB/MazE/MraZ-like"/>
    <property type="match status" value="1"/>
</dbReference>
<dbReference type="AlphaFoldDB" id="X1AU86"/>
<dbReference type="NCBIfam" id="TIGR01439">
    <property type="entry name" value="lp_hng_hel_AbrB"/>
    <property type="match status" value="1"/>
</dbReference>
<dbReference type="Gene3D" id="2.10.260.10">
    <property type="match status" value="1"/>
</dbReference>
<dbReference type="PROSITE" id="PS51740">
    <property type="entry name" value="SPOVT_ABRB"/>
    <property type="match status" value="1"/>
</dbReference>
<feature type="domain" description="SpoVT-AbrB" evidence="1">
    <location>
        <begin position="4"/>
        <end position="49"/>
    </location>
</feature>
<name>X1AU86_9ZZZZ</name>
<dbReference type="Pfam" id="PF04014">
    <property type="entry name" value="MazE_antitoxin"/>
    <property type="match status" value="1"/>
</dbReference>
<reference evidence="2" key="1">
    <citation type="journal article" date="2014" name="Front. Microbiol.">
        <title>High frequency of phylogenetically diverse reductive dehalogenase-homologous genes in deep subseafloor sedimentary metagenomes.</title>
        <authorList>
            <person name="Kawai M."/>
            <person name="Futagami T."/>
            <person name="Toyoda A."/>
            <person name="Takaki Y."/>
            <person name="Nishi S."/>
            <person name="Hori S."/>
            <person name="Arai W."/>
            <person name="Tsubouchi T."/>
            <person name="Morono Y."/>
            <person name="Uchiyama I."/>
            <person name="Ito T."/>
            <person name="Fujiyama A."/>
            <person name="Inagaki F."/>
            <person name="Takami H."/>
        </authorList>
    </citation>
    <scope>NUCLEOTIDE SEQUENCE</scope>
    <source>
        <strain evidence="2">Expedition CK06-06</strain>
    </source>
</reference>
<dbReference type="SMART" id="SM00966">
    <property type="entry name" value="SpoVT_AbrB"/>
    <property type="match status" value="1"/>
</dbReference>
<dbReference type="InterPro" id="IPR007159">
    <property type="entry name" value="SpoVT-AbrB_dom"/>
</dbReference>
<dbReference type="InterPro" id="IPR037914">
    <property type="entry name" value="SpoVT-AbrB_sf"/>
</dbReference>